<feature type="transmembrane region" description="Helical" evidence="2">
    <location>
        <begin position="233"/>
        <end position="252"/>
    </location>
</feature>
<dbReference type="OrthoDB" id="3690485at2"/>
<feature type="transmembrane region" description="Helical" evidence="2">
    <location>
        <begin position="207"/>
        <end position="227"/>
    </location>
</feature>
<reference evidence="3 4" key="1">
    <citation type="submission" date="2019-09" db="EMBL/GenBank/DDBJ databases">
        <title>Goodfellowia gen. nov., a new genus of the Pseudonocardineae related to Actinoalloteichus, containing Goodfellowia coeruleoviolacea gen. nov., comb. nov. gen. nov., comb. nov.</title>
        <authorList>
            <person name="Labeda D."/>
        </authorList>
    </citation>
    <scope>NUCLEOTIDE SEQUENCE [LARGE SCALE GENOMIC DNA]</scope>
    <source>
        <strain evidence="3 4">AN110305</strain>
    </source>
</reference>
<dbReference type="Gene3D" id="1.25.40.10">
    <property type="entry name" value="Tetratricopeptide repeat domain"/>
    <property type="match status" value="1"/>
</dbReference>
<evidence type="ECO:0000313" key="4">
    <source>
        <dbReference type="Proteomes" id="UP000323454"/>
    </source>
</evidence>
<dbReference type="InterPro" id="IPR019734">
    <property type="entry name" value="TPR_rpt"/>
</dbReference>
<comment type="caution">
    <text evidence="3">The sequence shown here is derived from an EMBL/GenBank/DDBJ whole genome shotgun (WGS) entry which is preliminary data.</text>
</comment>
<keyword evidence="1" id="KW-0802">TPR repeat</keyword>
<accession>A0A5B2XV74</accession>
<dbReference type="InterPro" id="IPR011990">
    <property type="entry name" value="TPR-like_helical_dom_sf"/>
</dbReference>
<keyword evidence="4" id="KW-1185">Reference proteome</keyword>
<reference evidence="3 4" key="2">
    <citation type="submission" date="2019-09" db="EMBL/GenBank/DDBJ databases">
        <authorList>
            <person name="Jin C."/>
        </authorList>
    </citation>
    <scope>NUCLEOTIDE SEQUENCE [LARGE SCALE GENOMIC DNA]</scope>
    <source>
        <strain evidence="3 4">AN110305</strain>
    </source>
</reference>
<keyword evidence="2" id="KW-1133">Transmembrane helix</keyword>
<protein>
    <recommendedName>
        <fullName evidence="5">Tetratricopeptide repeat protein</fullName>
    </recommendedName>
</protein>
<keyword evidence="2" id="KW-0472">Membrane</keyword>
<dbReference type="PROSITE" id="PS50005">
    <property type="entry name" value="TPR"/>
    <property type="match status" value="1"/>
</dbReference>
<evidence type="ECO:0008006" key="5">
    <source>
        <dbReference type="Google" id="ProtNLM"/>
    </source>
</evidence>
<dbReference type="SUPFAM" id="SSF48452">
    <property type="entry name" value="TPR-like"/>
    <property type="match status" value="1"/>
</dbReference>
<dbReference type="Proteomes" id="UP000323454">
    <property type="component" value="Unassembled WGS sequence"/>
</dbReference>
<dbReference type="EMBL" id="VUOB01000001">
    <property type="protein sequence ID" value="KAA2267055.1"/>
    <property type="molecule type" value="Genomic_DNA"/>
</dbReference>
<evidence type="ECO:0000313" key="3">
    <source>
        <dbReference type="EMBL" id="KAA2267055.1"/>
    </source>
</evidence>
<name>A0A5B2XV74_9PSEU</name>
<dbReference type="AlphaFoldDB" id="A0A5B2XV74"/>
<sequence length="275" mass="29630">MSVNTPNVWQGGRDWRNISLKWGADPEWSAAGDSDEAEALAEARIDDAQRAYELAVAREPDARSHTGLGDVFLARGEWAMAAEQFVIACRLDPTALVPRLGLAHANIMLGTAHTSVSDLDAIEVAKPGDPVVRYYLALALWARTVEVRSQTRTGELVLVEPEQLTACEGLTRRLLALGVPDEELTTLAGTLLTAVQRGRRWVWIRDGAAALHAVVAVLVGGVGLALAGLAGSLLLVVLAAVVGAILVFTFVLRFRRLAWQVHADEAAALVWRRGH</sequence>
<evidence type="ECO:0000256" key="1">
    <source>
        <dbReference type="PROSITE-ProRule" id="PRU00339"/>
    </source>
</evidence>
<evidence type="ECO:0000256" key="2">
    <source>
        <dbReference type="SAM" id="Phobius"/>
    </source>
</evidence>
<feature type="repeat" description="TPR" evidence="1">
    <location>
        <begin position="62"/>
        <end position="95"/>
    </location>
</feature>
<keyword evidence="2" id="KW-0812">Transmembrane</keyword>
<proteinExistence type="predicted"/>
<organism evidence="3 4">
    <name type="scientific">Solihabitans fulvus</name>
    <dbReference type="NCBI Taxonomy" id="1892852"/>
    <lineage>
        <taxon>Bacteria</taxon>
        <taxon>Bacillati</taxon>
        <taxon>Actinomycetota</taxon>
        <taxon>Actinomycetes</taxon>
        <taxon>Pseudonocardiales</taxon>
        <taxon>Pseudonocardiaceae</taxon>
        <taxon>Solihabitans</taxon>
    </lineage>
</organism>
<gene>
    <name evidence="3" type="ORF">F0L68_00535</name>
</gene>
<dbReference type="RefSeq" id="WP_149847363.1">
    <property type="nucleotide sequence ID" value="NZ_VUOB01000001.1"/>
</dbReference>